<comment type="caution">
    <text evidence="1">The sequence shown here is derived from an EMBL/GenBank/DDBJ whole genome shotgun (WGS) entry which is preliminary data.</text>
</comment>
<evidence type="ECO:0000313" key="1">
    <source>
        <dbReference type="EMBL" id="ORY00210.1"/>
    </source>
</evidence>
<name>A0A1Y1YQB0_9FUNG</name>
<keyword evidence="2" id="KW-1185">Reference proteome</keyword>
<dbReference type="AlphaFoldDB" id="A0A1Y1YQB0"/>
<dbReference type="Proteomes" id="UP000193498">
    <property type="component" value="Unassembled WGS sequence"/>
</dbReference>
<proteinExistence type="predicted"/>
<dbReference type="EMBL" id="MCFE01000086">
    <property type="protein sequence ID" value="ORY00210.1"/>
    <property type="molecule type" value="Genomic_DNA"/>
</dbReference>
<gene>
    <name evidence="1" type="ORF">K493DRAFT_298991</name>
</gene>
<reference evidence="1 2" key="1">
    <citation type="submission" date="2016-07" db="EMBL/GenBank/DDBJ databases">
        <title>Pervasive Adenine N6-methylation of Active Genes in Fungi.</title>
        <authorList>
            <consortium name="DOE Joint Genome Institute"/>
            <person name="Mondo S.J."/>
            <person name="Dannebaum R.O."/>
            <person name="Kuo R.C."/>
            <person name="Labutti K."/>
            <person name="Haridas S."/>
            <person name="Kuo A."/>
            <person name="Salamov A."/>
            <person name="Ahrendt S.R."/>
            <person name="Lipzen A."/>
            <person name="Sullivan W."/>
            <person name="Andreopoulos W.B."/>
            <person name="Clum A."/>
            <person name="Lindquist E."/>
            <person name="Daum C."/>
            <person name="Ramamoorthy G.K."/>
            <person name="Gryganskyi A."/>
            <person name="Culley D."/>
            <person name="Magnuson J.K."/>
            <person name="James T.Y."/>
            <person name="O'Malley M.A."/>
            <person name="Stajich J.E."/>
            <person name="Spatafora J.W."/>
            <person name="Visel A."/>
            <person name="Grigoriev I.V."/>
        </authorList>
    </citation>
    <scope>NUCLEOTIDE SEQUENCE [LARGE SCALE GENOMIC DNA]</scope>
    <source>
        <strain evidence="1 2">CBS 931.73</strain>
    </source>
</reference>
<accession>A0A1Y1YQB0</accession>
<dbReference type="InParanoid" id="A0A1Y1YQB0"/>
<evidence type="ECO:0000313" key="2">
    <source>
        <dbReference type="Proteomes" id="UP000193498"/>
    </source>
</evidence>
<organism evidence="1 2">
    <name type="scientific">Basidiobolus meristosporus CBS 931.73</name>
    <dbReference type="NCBI Taxonomy" id="1314790"/>
    <lineage>
        <taxon>Eukaryota</taxon>
        <taxon>Fungi</taxon>
        <taxon>Fungi incertae sedis</taxon>
        <taxon>Zoopagomycota</taxon>
        <taxon>Entomophthoromycotina</taxon>
        <taxon>Basidiobolomycetes</taxon>
        <taxon>Basidiobolales</taxon>
        <taxon>Basidiobolaceae</taxon>
        <taxon>Basidiobolus</taxon>
    </lineage>
</organism>
<protein>
    <submittedName>
        <fullName evidence="1">Uncharacterized protein</fullName>
    </submittedName>
</protein>
<sequence>MTLRSSRYLQYSKKEELHGSICTSTESGIYIHLAFLILGLIMQQKSPDIACALRLSDGASQLPSGEYSTGTTQLPNRIAPSTSSLVFEDDCIHRLYDEDILGEILSDLSDGEFVSDILCDIEEQGCTSSNDEGIDWHINTLKVDSFPGESSRRVGKSRHFRSRCRFKPYTLKQAMPAPGIKYICASHTYRVGDGNEISGAGSWFSSQAVSLNHPAIIIAHVVLIYSLPELAHQHLSSESMSNTIAPPTISKFNVDAKYTAIKANATLADQMLR</sequence>